<organism evidence="6 7">
    <name type="scientific">Eimeria brunetti</name>
    <dbReference type="NCBI Taxonomy" id="51314"/>
    <lineage>
        <taxon>Eukaryota</taxon>
        <taxon>Sar</taxon>
        <taxon>Alveolata</taxon>
        <taxon>Apicomplexa</taxon>
        <taxon>Conoidasida</taxon>
        <taxon>Coccidia</taxon>
        <taxon>Eucoccidiorida</taxon>
        <taxon>Eimeriorina</taxon>
        <taxon>Eimeriidae</taxon>
        <taxon>Eimeria</taxon>
    </lineage>
</organism>
<accession>U6LPJ1</accession>
<feature type="compositionally biased region" description="Basic and acidic residues" evidence="5">
    <location>
        <begin position="108"/>
        <end position="118"/>
    </location>
</feature>
<comment type="similarity">
    <text evidence="2">Belongs to the RRP17 family.</text>
</comment>
<keyword evidence="3" id="KW-0175">Coiled coil</keyword>
<proteinExistence type="inferred from homology"/>
<dbReference type="OrthoDB" id="347759at2759"/>
<reference evidence="6" key="1">
    <citation type="submission" date="2013-10" db="EMBL/GenBank/DDBJ databases">
        <title>Genomic analysis of the causative agents of coccidiosis in chickens.</title>
        <authorList>
            <person name="Reid A.J."/>
            <person name="Blake D."/>
            <person name="Billington K."/>
            <person name="Browne H."/>
            <person name="Dunn M."/>
            <person name="Hung S."/>
            <person name="Kawahara F."/>
            <person name="Miranda-Saavedra D."/>
            <person name="Mourier T."/>
            <person name="Nagra H."/>
            <person name="Otto T.D."/>
            <person name="Rawlings N."/>
            <person name="Sanchez A."/>
            <person name="Sanders M."/>
            <person name="Subramaniam C."/>
            <person name="Tay Y."/>
            <person name="Dear P."/>
            <person name="Doerig C."/>
            <person name="Gruber A."/>
            <person name="Parkinson J."/>
            <person name="Shirley M."/>
            <person name="Wan K.L."/>
            <person name="Berriman M."/>
            <person name="Tomley F."/>
            <person name="Pain A."/>
        </authorList>
    </citation>
    <scope>NUCLEOTIDE SEQUENCE [LARGE SCALE GENOMIC DNA]</scope>
    <source>
        <strain evidence="6">Houghton</strain>
    </source>
</reference>
<feature type="region of interest" description="Disordered" evidence="5">
    <location>
        <begin position="28"/>
        <end position="51"/>
    </location>
</feature>
<dbReference type="VEuPathDB" id="ToxoDB:EBH_0001910"/>
<dbReference type="GO" id="GO:0005730">
    <property type="term" value="C:nucleolus"/>
    <property type="evidence" value="ECO:0007669"/>
    <property type="project" value="UniProtKB-SubCell"/>
</dbReference>
<name>U6LPJ1_9EIME</name>
<dbReference type="Proteomes" id="UP000030750">
    <property type="component" value="Unassembled WGS sequence"/>
</dbReference>
<evidence type="ECO:0000313" key="6">
    <source>
        <dbReference type="EMBL" id="CDJ49715.1"/>
    </source>
</evidence>
<reference evidence="6" key="2">
    <citation type="submission" date="2013-10" db="EMBL/GenBank/DDBJ databases">
        <authorList>
            <person name="Aslett M."/>
        </authorList>
    </citation>
    <scope>NUCLEOTIDE SEQUENCE [LARGE SCALE GENOMIC DNA]</scope>
    <source>
        <strain evidence="6">Houghton</strain>
    </source>
</reference>
<dbReference type="AlphaFoldDB" id="U6LPJ1"/>
<dbReference type="EMBL" id="HG711821">
    <property type="protein sequence ID" value="CDJ49715.1"/>
    <property type="molecule type" value="Genomic_DNA"/>
</dbReference>
<evidence type="ECO:0000256" key="2">
    <source>
        <dbReference type="ARBA" id="ARBA00007175"/>
    </source>
</evidence>
<dbReference type="PANTHER" id="PTHR14577">
    <property type="entry name" value="NUCLEOLAR PROTEIN 12"/>
    <property type="match status" value="1"/>
</dbReference>
<evidence type="ECO:0000256" key="3">
    <source>
        <dbReference type="ARBA" id="ARBA00023054"/>
    </source>
</evidence>
<protein>
    <submittedName>
        <fullName evidence="6">Uncharacterized protein</fullName>
    </submittedName>
</protein>
<comment type="subcellular location">
    <subcellularLocation>
        <location evidence="1">Nucleus</location>
        <location evidence="1">Nucleolus</location>
    </subcellularLocation>
</comment>
<evidence type="ECO:0000256" key="5">
    <source>
        <dbReference type="SAM" id="MobiDB-lite"/>
    </source>
</evidence>
<dbReference type="GO" id="GO:0019843">
    <property type="term" value="F:rRNA binding"/>
    <property type="evidence" value="ECO:0007669"/>
    <property type="project" value="TreeGrafter"/>
</dbReference>
<keyword evidence="7" id="KW-1185">Reference proteome</keyword>
<sequence length="217" mass="23515">MKTKSPKGSALGSVAVFDPAARLEFITGASKRKEQRRKEAQARALEKQKEERRLLRAQRREKIREHINYVQRTQRLAEAASAAVTSFHKQNKKSVGLDSRINSRKPKREGDAADKGWKASEAQPAQASEIVQAVHLLPPPANGASSSPWNIASCVSLSLGGFIEAPAEAGATTAAPATGPAETQLVLELFQRLPVPTSASPFCLSEAASYYEANRRV</sequence>
<feature type="region of interest" description="Disordered" evidence="5">
    <location>
        <begin position="85"/>
        <end position="124"/>
    </location>
</feature>
<dbReference type="Pfam" id="PF09805">
    <property type="entry name" value="Nop25"/>
    <property type="match status" value="1"/>
</dbReference>
<evidence type="ECO:0000256" key="1">
    <source>
        <dbReference type="ARBA" id="ARBA00004604"/>
    </source>
</evidence>
<keyword evidence="4" id="KW-0539">Nucleus</keyword>
<evidence type="ECO:0000256" key="4">
    <source>
        <dbReference type="ARBA" id="ARBA00023242"/>
    </source>
</evidence>
<feature type="compositionally biased region" description="Basic and acidic residues" evidence="5">
    <location>
        <begin position="36"/>
        <end position="51"/>
    </location>
</feature>
<gene>
    <name evidence="6" type="ORF">EBH_0001910</name>
</gene>
<evidence type="ECO:0000313" key="7">
    <source>
        <dbReference type="Proteomes" id="UP000030750"/>
    </source>
</evidence>
<dbReference type="InterPro" id="IPR019186">
    <property type="entry name" value="Nucleolar_protein_12"/>
</dbReference>
<dbReference type="PANTHER" id="PTHR14577:SF0">
    <property type="entry name" value="NUCLEOLAR PROTEIN 12"/>
    <property type="match status" value="1"/>
</dbReference>